<evidence type="ECO:0000256" key="1">
    <source>
        <dbReference type="SAM" id="MobiDB-lite"/>
    </source>
</evidence>
<feature type="chain" id="PRO_5046853529" evidence="2">
    <location>
        <begin position="20"/>
        <end position="77"/>
    </location>
</feature>
<evidence type="ECO:0000313" key="3">
    <source>
        <dbReference type="EMBL" id="KAK9678933.1"/>
    </source>
</evidence>
<accession>A0ABR2VLI6</accession>
<sequence>MHPSNLFFILAALAASSMAQDVIPSTIADSIPTHETNAIDTVSVGGGSTGVGPVSLPSGIQTDSETLPTISGSVAPS</sequence>
<dbReference type="EMBL" id="JASJQH010009635">
    <property type="protein sequence ID" value="KAK9678933.1"/>
    <property type="molecule type" value="Genomic_DNA"/>
</dbReference>
<feature type="region of interest" description="Disordered" evidence="1">
    <location>
        <begin position="50"/>
        <end position="77"/>
    </location>
</feature>
<organism evidence="3 4">
    <name type="scientific">Basidiobolus ranarum</name>
    <dbReference type="NCBI Taxonomy" id="34480"/>
    <lineage>
        <taxon>Eukaryota</taxon>
        <taxon>Fungi</taxon>
        <taxon>Fungi incertae sedis</taxon>
        <taxon>Zoopagomycota</taxon>
        <taxon>Entomophthoromycotina</taxon>
        <taxon>Basidiobolomycetes</taxon>
        <taxon>Basidiobolales</taxon>
        <taxon>Basidiobolaceae</taxon>
        <taxon>Basidiobolus</taxon>
    </lineage>
</organism>
<comment type="caution">
    <text evidence="3">The sequence shown here is derived from an EMBL/GenBank/DDBJ whole genome shotgun (WGS) entry which is preliminary data.</text>
</comment>
<keyword evidence="2" id="KW-0732">Signal</keyword>
<evidence type="ECO:0000256" key="2">
    <source>
        <dbReference type="SAM" id="SignalP"/>
    </source>
</evidence>
<evidence type="ECO:0000313" key="4">
    <source>
        <dbReference type="Proteomes" id="UP001479436"/>
    </source>
</evidence>
<name>A0ABR2VLI6_9FUNG</name>
<keyword evidence="4" id="KW-1185">Reference proteome</keyword>
<dbReference type="Proteomes" id="UP001479436">
    <property type="component" value="Unassembled WGS sequence"/>
</dbReference>
<proteinExistence type="predicted"/>
<reference evidence="3 4" key="1">
    <citation type="submission" date="2023-04" db="EMBL/GenBank/DDBJ databases">
        <title>Genome of Basidiobolus ranarum AG-B5.</title>
        <authorList>
            <person name="Stajich J.E."/>
            <person name="Carter-House D."/>
            <person name="Gryganskyi A."/>
        </authorList>
    </citation>
    <scope>NUCLEOTIDE SEQUENCE [LARGE SCALE GENOMIC DNA]</scope>
    <source>
        <strain evidence="3 4">AG-B5</strain>
    </source>
</reference>
<protein>
    <submittedName>
        <fullName evidence="3">Uncharacterized protein</fullName>
    </submittedName>
</protein>
<gene>
    <name evidence="3" type="ORF">K7432_016495</name>
</gene>
<feature type="signal peptide" evidence="2">
    <location>
        <begin position="1"/>
        <end position="19"/>
    </location>
</feature>
<feature type="compositionally biased region" description="Polar residues" evidence="1">
    <location>
        <begin position="60"/>
        <end position="77"/>
    </location>
</feature>